<dbReference type="GO" id="GO:0016712">
    <property type="term" value="F:oxidoreductase activity, acting on paired donors, with incorporation or reduction of molecular oxygen, reduced flavin or flavoprotein as one donor, and incorporation of one atom of oxygen"/>
    <property type="evidence" value="ECO:0007669"/>
    <property type="project" value="TreeGrafter"/>
</dbReference>
<dbReference type="Pfam" id="PF00067">
    <property type="entry name" value="p450"/>
    <property type="match status" value="1"/>
</dbReference>
<dbReference type="Proteomes" id="UP000796761">
    <property type="component" value="Unassembled WGS sequence"/>
</dbReference>
<keyword evidence="3" id="KW-0479">Metal-binding</keyword>
<gene>
    <name evidence="5" type="ORF">HGM15179_022288</name>
</gene>
<feature type="non-terminal residue" evidence="5">
    <location>
        <position position="1"/>
    </location>
</feature>
<dbReference type="InterPro" id="IPR050182">
    <property type="entry name" value="Cytochrome_P450_fam2"/>
</dbReference>
<dbReference type="GO" id="GO:0006805">
    <property type="term" value="P:xenobiotic metabolic process"/>
    <property type="evidence" value="ECO:0007669"/>
    <property type="project" value="TreeGrafter"/>
</dbReference>
<comment type="caution">
    <text evidence="5">The sequence shown here is derived from an EMBL/GenBank/DDBJ whole genome shotgun (WGS) entry which is preliminary data.</text>
</comment>
<evidence type="ECO:0000256" key="4">
    <source>
        <dbReference type="ARBA" id="ARBA00023004"/>
    </source>
</evidence>
<name>A0A8K1D619_9PASS</name>
<evidence type="ECO:0000256" key="2">
    <source>
        <dbReference type="ARBA" id="ARBA00010617"/>
    </source>
</evidence>
<dbReference type="GO" id="GO:0008392">
    <property type="term" value="F:arachidonate epoxygenase activity"/>
    <property type="evidence" value="ECO:0007669"/>
    <property type="project" value="TreeGrafter"/>
</dbReference>
<comment type="similarity">
    <text evidence="2">Belongs to the cytochrome P450 family.</text>
</comment>
<dbReference type="SUPFAM" id="SSF48264">
    <property type="entry name" value="Cytochrome P450"/>
    <property type="match status" value="1"/>
</dbReference>
<dbReference type="InterPro" id="IPR001128">
    <property type="entry name" value="Cyt_P450"/>
</dbReference>
<dbReference type="EMBL" id="SWJQ01010581">
    <property type="protein sequence ID" value="TRZ04819.1"/>
    <property type="molecule type" value="Genomic_DNA"/>
</dbReference>
<accession>A0A8K1D619</accession>
<dbReference type="PRINTS" id="PR00463">
    <property type="entry name" value="EP450I"/>
</dbReference>
<keyword evidence="6" id="KW-1185">Reference proteome</keyword>
<protein>
    <submittedName>
        <fullName evidence="5">Uncharacterized protein</fullName>
    </submittedName>
</protein>
<comment type="cofactor">
    <cofactor evidence="1">
        <name>heme</name>
        <dbReference type="ChEBI" id="CHEBI:30413"/>
    </cofactor>
</comment>
<dbReference type="InterPro" id="IPR036396">
    <property type="entry name" value="Cyt_P450_sf"/>
</dbReference>
<dbReference type="GO" id="GO:0020037">
    <property type="term" value="F:heme binding"/>
    <property type="evidence" value="ECO:0007669"/>
    <property type="project" value="InterPro"/>
</dbReference>
<dbReference type="GO" id="GO:0005737">
    <property type="term" value="C:cytoplasm"/>
    <property type="evidence" value="ECO:0007669"/>
    <property type="project" value="TreeGrafter"/>
</dbReference>
<dbReference type="PANTHER" id="PTHR24300:SF153">
    <property type="entry name" value="CYTOCHROME P450 2G1-LIKE-RELATED"/>
    <property type="match status" value="1"/>
</dbReference>
<evidence type="ECO:0000256" key="3">
    <source>
        <dbReference type="ARBA" id="ARBA00022723"/>
    </source>
</evidence>
<dbReference type="Gene3D" id="1.10.630.10">
    <property type="entry name" value="Cytochrome P450"/>
    <property type="match status" value="1"/>
</dbReference>
<reference evidence="5" key="1">
    <citation type="submission" date="2019-04" db="EMBL/GenBank/DDBJ databases">
        <title>Genome assembly of Zosterops borbonicus 15179.</title>
        <authorList>
            <person name="Leroy T."/>
            <person name="Anselmetti Y."/>
            <person name="Tilak M.-K."/>
            <person name="Nabholz B."/>
        </authorList>
    </citation>
    <scope>NUCLEOTIDE SEQUENCE</scope>
    <source>
        <strain evidence="5">HGM_15179</strain>
        <tissue evidence="5">Muscle</tissue>
    </source>
</reference>
<dbReference type="GO" id="GO:0019373">
    <property type="term" value="P:epoxygenase P450 pathway"/>
    <property type="evidence" value="ECO:0007669"/>
    <property type="project" value="TreeGrafter"/>
</dbReference>
<organism evidence="5 6">
    <name type="scientific">Zosterops borbonicus</name>
    <dbReference type="NCBI Taxonomy" id="364589"/>
    <lineage>
        <taxon>Eukaryota</taxon>
        <taxon>Metazoa</taxon>
        <taxon>Chordata</taxon>
        <taxon>Craniata</taxon>
        <taxon>Vertebrata</taxon>
        <taxon>Euteleostomi</taxon>
        <taxon>Archelosauria</taxon>
        <taxon>Archosauria</taxon>
        <taxon>Dinosauria</taxon>
        <taxon>Saurischia</taxon>
        <taxon>Theropoda</taxon>
        <taxon>Coelurosauria</taxon>
        <taxon>Aves</taxon>
        <taxon>Neognathae</taxon>
        <taxon>Neoaves</taxon>
        <taxon>Telluraves</taxon>
        <taxon>Australaves</taxon>
        <taxon>Passeriformes</taxon>
        <taxon>Sylvioidea</taxon>
        <taxon>Zosteropidae</taxon>
        <taxon>Zosterops</taxon>
    </lineage>
</organism>
<sequence length="62" mass="6900">GTDVIPLLSSALHDPKAFKEPEKFDPGHFLDEQGRFRPSSAFLPFSAGNRHKVTPKITQQIP</sequence>
<evidence type="ECO:0000313" key="6">
    <source>
        <dbReference type="Proteomes" id="UP000796761"/>
    </source>
</evidence>
<dbReference type="PANTHER" id="PTHR24300">
    <property type="entry name" value="CYTOCHROME P450 508A4-RELATED"/>
    <property type="match status" value="1"/>
</dbReference>
<dbReference type="GO" id="GO:0005506">
    <property type="term" value="F:iron ion binding"/>
    <property type="evidence" value="ECO:0007669"/>
    <property type="project" value="InterPro"/>
</dbReference>
<evidence type="ECO:0000313" key="5">
    <source>
        <dbReference type="EMBL" id="TRZ04819.1"/>
    </source>
</evidence>
<keyword evidence="4" id="KW-0408">Iron</keyword>
<evidence type="ECO:0000256" key="1">
    <source>
        <dbReference type="ARBA" id="ARBA00001971"/>
    </source>
</evidence>
<dbReference type="OrthoDB" id="2789670at2759"/>
<dbReference type="InterPro" id="IPR002401">
    <property type="entry name" value="Cyt_P450_E_grp-I"/>
</dbReference>
<dbReference type="AlphaFoldDB" id="A0A8K1D619"/>
<proteinExistence type="inferred from homology"/>